<dbReference type="EC" id="4.3.3.7" evidence="4 12"/>
<organism evidence="14 15">
    <name type="scientific">Imperialibacter roseus</name>
    <dbReference type="NCBI Taxonomy" id="1324217"/>
    <lineage>
        <taxon>Bacteria</taxon>
        <taxon>Pseudomonadati</taxon>
        <taxon>Bacteroidota</taxon>
        <taxon>Cytophagia</taxon>
        <taxon>Cytophagales</taxon>
        <taxon>Flammeovirgaceae</taxon>
        <taxon>Imperialibacter</taxon>
    </lineage>
</organism>
<keyword evidence="15" id="KW-1185">Reference proteome</keyword>
<dbReference type="InterPro" id="IPR013785">
    <property type="entry name" value="Aldolase_TIM"/>
</dbReference>
<dbReference type="NCBIfam" id="TIGR00674">
    <property type="entry name" value="dapA"/>
    <property type="match status" value="1"/>
</dbReference>
<feature type="binding site" evidence="12">
    <location>
        <position position="206"/>
    </location>
    <ligand>
        <name>pyruvate</name>
        <dbReference type="ChEBI" id="CHEBI:15361"/>
    </ligand>
</feature>
<dbReference type="Pfam" id="PF00701">
    <property type="entry name" value="DHDPS"/>
    <property type="match status" value="1"/>
</dbReference>
<feature type="active site" description="Schiff-base intermediate with substrate" evidence="12">
    <location>
        <position position="164"/>
    </location>
</feature>
<evidence type="ECO:0000256" key="11">
    <source>
        <dbReference type="ARBA" id="ARBA00047836"/>
    </source>
</evidence>
<evidence type="ECO:0000256" key="7">
    <source>
        <dbReference type="ARBA" id="ARBA00022915"/>
    </source>
</evidence>
<evidence type="ECO:0000256" key="6">
    <source>
        <dbReference type="ARBA" id="ARBA00022605"/>
    </source>
</evidence>
<evidence type="ECO:0000256" key="12">
    <source>
        <dbReference type="HAMAP-Rule" id="MF_00418"/>
    </source>
</evidence>
<name>A0ABZ0IVJ5_9BACT</name>
<dbReference type="RefSeq" id="WP_317491700.1">
    <property type="nucleotide sequence ID" value="NZ_CP136051.1"/>
</dbReference>
<keyword evidence="6 12" id="KW-0028">Amino-acid biosynthesis</keyword>
<dbReference type="PANTHER" id="PTHR12128:SF66">
    <property type="entry name" value="4-HYDROXY-2-OXOGLUTARATE ALDOLASE, MITOCHONDRIAL"/>
    <property type="match status" value="1"/>
</dbReference>
<dbReference type="PANTHER" id="PTHR12128">
    <property type="entry name" value="DIHYDRODIPICOLINATE SYNTHASE"/>
    <property type="match status" value="1"/>
</dbReference>
<comment type="catalytic activity">
    <reaction evidence="11 12">
        <text>L-aspartate 4-semialdehyde + pyruvate = (2S,4S)-4-hydroxy-2,3,4,5-tetrahydrodipicolinate + H2O + H(+)</text>
        <dbReference type="Rhea" id="RHEA:34171"/>
        <dbReference type="ChEBI" id="CHEBI:15361"/>
        <dbReference type="ChEBI" id="CHEBI:15377"/>
        <dbReference type="ChEBI" id="CHEBI:15378"/>
        <dbReference type="ChEBI" id="CHEBI:67139"/>
        <dbReference type="ChEBI" id="CHEBI:537519"/>
        <dbReference type="EC" id="4.3.3.7"/>
    </reaction>
</comment>
<dbReference type="PROSITE" id="PS00666">
    <property type="entry name" value="DHDPS_2"/>
    <property type="match status" value="1"/>
</dbReference>
<keyword evidence="10 12" id="KW-0704">Schiff base</keyword>
<dbReference type="EMBL" id="CP136051">
    <property type="protein sequence ID" value="WOK09077.1"/>
    <property type="molecule type" value="Genomic_DNA"/>
</dbReference>
<keyword evidence="5 12" id="KW-0963">Cytoplasm</keyword>
<sequence length="291" mass="31184">MHDWLSGTGVALITPFNEQLEIDFDALKKVLDHVSEGGVDYLVVLGTTGESVTLSIAEKHKILSFVFKNNSKNLPVVFGLGGYDTKELVDFMPQLEQYPLKALLSVTPYYNKPNQAGLLQHFTYLADHSKLPIILYNVPGRTGCNIKASTTLELAKHPNIIAIKEASGDLVQCIEVARSMPEGFQLISGDDVLTVPILSIGGSGVISVIANAFPAEFSGMVRHSLAGDAAKASDVLHKLYEVIQLTTEEGNPTGIKAIVSALGIGNDRVRMPLVSASSTLKARIKSAIGSI</sequence>
<comment type="function">
    <text evidence="1 12">Catalyzes the condensation of (S)-aspartate-beta-semialdehyde [(S)-ASA] and pyruvate to 4-hydroxy-tetrahydrodipicolinate (HTPA).</text>
</comment>
<dbReference type="InterPro" id="IPR005263">
    <property type="entry name" value="DapA"/>
</dbReference>
<evidence type="ECO:0000256" key="3">
    <source>
        <dbReference type="ARBA" id="ARBA00007592"/>
    </source>
</evidence>
<evidence type="ECO:0000256" key="5">
    <source>
        <dbReference type="ARBA" id="ARBA00022490"/>
    </source>
</evidence>
<evidence type="ECO:0000256" key="2">
    <source>
        <dbReference type="ARBA" id="ARBA00005120"/>
    </source>
</evidence>
<evidence type="ECO:0000256" key="8">
    <source>
        <dbReference type="ARBA" id="ARBA00023154"/>
    </source>
</evidence>
<dbReference type="CDD" id="cd00950">
    <property type="entry name" value="DHDPS"/>
    <property type="match status" value="1"/>
</dbReference>
<dbReference type="PRINTS" id="PR00146">
    <property type="entry name" value="DHPICSNTHASE"/>
</dbReference>
<dbReference type="SMART" id="SM01130">
    <property type="entry name" value="DHDPS"/>
    <property type="match status" value="1"/>
</dbReference>
<evidence type="ECO:0000313" key="14">
    <source>
        <dbReference type="EMBL" id="WOK09077.1"/>
    </source>
</evidence>
<dbReference type="GO" id="GO:0008840">
    <property type="term" value="F:4-hydroxy-tetrahydrodipicolinate synthase activity"/>
    <property type="evidence" value="ECO:0007669"/>
    <property type="project" value="UniProtKB-EC"/>
</dbReference>
<feature type="site" description="Part of a proton relay during catalysis" evidence="12">
    <location>
        <position position="47"/>
    </location>
</feature>
<dbReference type="Proteomes" id="UP001302349">
    <property type="component" value="Chromosome"/>
</dbReference>
<accession>A0ABZ0IVJ5</accession>
<dbReference type="PIRSF" id="PIRSF001365">
    <property type="entry name" value="DHDPS"/>
    <property type="match status" value="1"/>
</dbReference>
<feature type="site" description="Part of a proton relay during catalysis" evidence="12">
    <location>
        <position position="110"/>
    </location>
</feature>
<comment type="subunit">
    <text evidence="12">Homotetramer; dimer of dimers.</text>
</comment>
<gene>
    <name evidence="12 14" type="primary">dapA</name>
    <name evidence="14" type="ORF">RT717_10565</name>
</gene>
<evidence type="ECO:0000256" key="9">
    <source>
        <dbReference type="ARBA" id="ARBA00023239"/>
    </source>
</evidence>
<protein>
    <recommendedName>
        <fullName evidence="4 12">4-hydroxy-tetrahydrodipicolinate synthase</fullName>
        <shortName evidence="12">HTPA synthase</shortName>
        <ecNumber evidence="4 12">4.3.3.7</ecNumber>
    </recommendedName>
</protein>
<keyword evidence="9 12" id="KW-0456">Lyase</keyword>
<evidence type="ECO:0000256" key="10">
    <source>
        <dbReference type="ARBA" id="ARBA00023270"/>
    </source>
</evidence>
<feature type="active site" description="Proton donor/acceptor" evidence="12">
    <location>
        <position position="136"/>
    </location>
</feature>
<keyword evidence="8 12" id="KW-0457">Lysine biosynthesis</keyword>
<feature type="binding site" evidence="12">
    <location>
        <position position="48"/>
    </location>
    <ligand>
        <name>pyruvate</name>
        <dbReference type="ChEBI" id="CHEBI:15361"/>
    </ligand>
</feature>
<reference evidence="14 15" key="1">
    <citation type="journal article" date="2023" name="Microbiol. Resour. Announc.">
        <title>Complete Genome Sequence of Imperialibacter roseus strain P4T.</title>
        <authorList>
            <person name="Tizabi D.R."/>
            <person name="Bachvaroff T."/>
            <person name="Hill R.T."/>
        </authorList>
    </citation>
    <scope>NUCLEOTIDE SEQUENCE [LARGE SCALE GENOMIC DNA]</scope>
    <source>
        <strain evidence="14 15">P4T</strain>
    </source>
</reference>
<evidence type="ECO:0000256" key="1">
    <source>
        <dbReference type="ARBA" id="ARBA00003294"/>
    </source>
</evidence>
<comment type="subcellular location">
    <subcellularLocation>
        <location evidence="12">Cytoplasm</location>
    </subcellularLocation>
</comment>
<keyword evidence="7 12" id="KW-0220">Diaminopimelate biosynthesis</keyword>
<comment type="pathway">
    <text evidence="2 12">Amino-acid biosynthesis; L-lysine biosynthesis via DAP pathway; (S)-tetrahydrodipicolinate from L-aspartate: step 3/4.</text>
</comment>
<dbReference type="InterPro" id="IPR002220">
    <property type="entry name" value="DapA-like"/>
</dbReference>
<proteinExistence type="inferred from homology"/>
<dbReference type="HAMAP" id="MF_00418">
    <property type="entry name" value="DapA"/>
    <property type="match status" value="1"/>
</dbReference>
<comment type="caution">
    <text evidence="12">Was originally thought to be a dihydrodipicolinate synthase (DHDPS), catalyzing the condensation of (S)-aspartate-beta-semialdehyde [(S)-ASA] and pyruvate to dihydrodipicolinate (DHDP). However, it was shown in E.coli that the product of the enzymatic reaction is not dihydrodipicolinate but in fact (4S)-4-hydroxy-2,3,4,5-tetrahydro-(2S)-dipicolinic acid (HTPA), and that the consecutive dehydration reaction leading to DHDP is not spontaneous but catalyzed by DapB.</text>
</comment>
<evidence type="ECO:0000256" key="13">
    <source>
        <dbReference type="PIRNR" id="PIRNR001365"/>
    </source>
</evidence>
<comment type="similarity">
    <text evidence="3 12 13">Belongs to the DapA family.</text>
</comment>
<dbReference type="InterPro" id="IPR020625">
    <property type="entry name" value="Schiff_base-form_aldolases_AS"/>
</dbReference>
<evidence type="ECO:0000313" key="15">
    <source>
        <dbReference type="Proteomes" id="UP001302349"/>
    </source>
</evidence>
<dbReference type="SUPFAM" id="SSF51569">
    <property type="entry name" value="Aldolase"/>
    <property type="match status" value="1"/>
</dbReference>
<dbReference type="Gene3D" id="3.20.20.70">
    <property type="entry name" value="Aldolase class I"/>
    <property type="match status" value="1"/>
</dbReference>
<evidence type="ECO:0000256" key="4">
    <source>
        <dbReference type="ARBA" id="ARBA00012086"/>
    </source>
</evidence>